<organism evidence="2 3">
    <name type="scientific">Linum trigynum</name>
    <dbReference type="NCBI Taxonomy" id="586398"/>
    <lineage>
        <taxon>Eukaryota</taxon>
        <taxon>Viridiplantae</taxon>
        <taxon>Streptophyta</taxon>
        <taxon>Embryophyta</taxon>
        <taxon>Tracheophyta</taxon>
        <taxon>Spermatophyta</taxon>
        <taxon>Magnoliopsida</taxon>
        <taxon>eudicotyledons</taxon>
        <taxon>Gunneridae</taxon>
        <taxon>Pentapetalae</taxon>
        <taxon>rosids</taxon>
        <taxon>fabids</taxon>
        <taxon>Malpighiales</taxon>
        <taxon>Linaceae</taxon>
        <taxon>Linum</taxon>
    </lineage>
</organism>
<evidence type="ECO:0000313" key="2">
    <source>
        <dbReference type="EMBL" id="CAL1406493.1"/>
    </source>
</evidence>
<accession>A0AAV2G9R8</accession>
<dbReference type="Pfam" id="PF00078">
    <property type="entry name" value="RVT_1"/>
    <property type="match status" value="1"/>
</dbReference>
<dbReference type="EMBL" id="OZ034821">
    <property type="protein sequence ID" value="CAL1406493.1"/>
    <property type="molecule type" value="Genomic_DNA"/>
</dbReference>
<dbReference type="Proteomes" id="UP001497516">
    <property type="component" value="Chromosome 8"/>
</dbReference>
<dbReference type="InterPro" id="IPR000477">
    <property type="entry name" value="RT_dom"/>
</dbReference>
<reference evidence="2 3" key="1">
    <citation type="submission" date="2024-04" db="EMBL/GenBank/DDBJ databases">
        <authorList>
            <person name="Fracassetti M."/>
        </authorList>
    </citation>
    <scope>NUCLEOTIDE SEQUENCE [LARGE SCALE GENOMIC DNA]</scope>
</reference>
<dbReference type="AlphaFoldDB" id="A0AAV2G9R8"/>
<proteinExistence type="predicted"/>
<name>A0AAV2G9R8_9ROSI</name>
<evidence type="ECO:0000259" key="1">
    <source>
        <dbReference type="Pfam" id="PF00078"/>
    </source>
</evidence>
<protein>
    <recommendedName>
        <fullName evidence="1">Reverse transcriptase domain-containing protein</fullName>
    </recommendedName>
</protein>
<evidence type="ECO:0000313" key="3">
    <source>
        <dbReference type="Proteomes" id="UP001497516"/>
    </source>
</evidence>
<dbReference type="CDD" id="cd01650">
    <property type="entry name" value="RT_nLTR_like"/>
    <property type="match status" value="1"/>
</dbReference>
<gene>
    <name evidence="2" type="ORF">LTRI10_LOCUS46213</name>
</gene>
<keyword evidence="3" id="KW-1185">Reference proteome</keyword>
<sequence>MGKGDRFEVLVQEEILWRHKSSVDWVKWGDLNTKYFHARTIRRRKRNHIVALKNSQGEWVEDQSTLSQMARQYYIVLFTDEDLQTSPMSHGFTPMQVPQWEKLGEEYTVEELKSAVSMMGPLKAPGRDGLNPLLYQHFWDVVAPAVHEFASNCWVEPPRIRDVNETILVLIPKVRRPSRFEQFRPISLCNVAYKIITKCLAERLKSFMPDLVHETQTSFVPGRHITDNICVLQEVVHSMRAKTGRSEWMVIKVDLAKAYHRIRWNFVRDTLEAAGMPDKFIELTM</sequence>
<feature type="domain" description="Reverse transcriptase" evidence="1">
    <location>
        <begin position="180"/>
        <end position="279"/>
    </location>
</feature>
<dbReference type="PANTHER" id="PTHR19446">
    <property type="entry name" value="REVERSE TRANSCRIPTASES"/>
    <property type="match status" value="1"/>
</dbReference>